<proteinExistence type="inferred from homology"/>
<keyword evidence="4" id="KW-1185">Reference proteome</keyword>
<dbReference type="Pfam" id="PF04857">
    <property type="entry name" value="CAF1"/>
    <property type="match status" value="1"/>
</dbReference>
<dbReference type="GO" id="GO:0003723">
    <property type="term" value="F:RNA binding"/>
    <property type="evidence" value="ECO:0007669"/>
    <property type="project" value="TreeGrafter"/>
</dbReference>
<dbReference type="InterPro" id="IPR006941">
    <property type="entry name" value="RNase_CAF1"/>
</dbReference>
<organism evidence="3 4">
    <name type="scientific">Triticum turgidum subsp. durum</name>
    <name type="common">Durum wheat</name>
    <name type="synonym">Triticum durum</name>
    <dbReference type="NCBI Taxonomy" id="4567"/>
    <lineage>
        <taxon>Eukaryota</taxon>
        <taxon>Viridiplantae</taxon>
        <taxon>Streptophyta</taxon>
        <taxon>Embryophyta</taxon>
        <taxon>Tracheophyta</taxon>
        <taxon>Spermatophyta</taxon>
        <taxon>Magnoliopsida</taxon>
        <taxon>Liliopsida</taxon>
        <taxon>Poales</taxon>
        <taxon>Poaceae</taxon>
        <taxon>BOP clade</taxon>
        <taxon>Pooideae</taxon>
        <taxon>Triticodae</taxon>
        <taxon>Triticeae</taxon>
        <taxon>Triticinae</taxon>
        <taxon>Triticum</taxon>
    </lineage>
</organism>
<dbReference type="InterPro" id="IPR012337">
    <property type="entry name" value="RNaseH-like_sf"/>
</dbReference>
<evidence type="ECO:0000256" key="1">
    <source>
        <dbReference type="ARBA" id="ARBA00001968"/>
    </source>
</evidence>
<evidence type="ECO:0000256" key="2">
    <source>
        <dbReference type="ARBA" id="ARBA00008372"/>
    </source>
</evidence>
<dbReference type="Proteomes" id="UP000324705">
    <property type="component" value="Chromosome 5B"/>
</dbReference>
<comment type="cofactor">
    <cofactor evidence="1">
        <name>a divalent metal cation</name>
        <dbReference type="ChEBI" id="CHEBI:60240"/>
    </cofactor>
</comment>
<protein>
    <submittedName>
        <fullName evidence="3">Uncharacterized protein</fullName>
    </submittedName>
</protein>
<dbReference type="InterPro" id="IPR051181">
    <property type="entry name" value="CAF1_poly(A)_ribonucleases"/>
</dbReference>
<dbReference type="GO" id="GO:0000175">
    <property type="term" value="F:3'-5'-RNA exonuclease activity"/>
    <property type="evidence" value="ECO:0007669"/>
    <property type="project" value="TreeGrafter"/>
</dbReference>
<dbReference type="InterPro" id="IPR036397">
    <property type="entry name" value="RNaseH_sf"/>
</dbReference>
<evidence type="ECO:0000313" key="4">
    <source>
        <dbReference type="Proteomes" id="UP000324705"/>
    </source>
</evidence>
<dbReference type="Gene3D" id="3.30.420.10">
    <property type="entry name" value="Ribonuclease H-like superfamily/Ribonuclease H"/>
    <property type="match status" value="2"/>
</dbReference>
<gene>
    <name evidence="3" type="ORF">TRITD_5Bv1G026210</name>
</gene>
<dbReference type="SUPFAM" id="SSF53098">
    <property type="entry name" value="Ribonuclease H-like"/>
    <property type="match status" value="1"/>
</dbReference>
<sequence length="563" mass="62572">MAAAASAKQVTRRNFLEALRELAAHVKECDYVAIAALKTGAPTGWRRALPVDTAETAYLKAKFASESFQPLHIAVCPFRLGSASGSDVVAYPYNFHLFPRDELQLGMPSYSFSCQSSYFSLMARDGFDFNMCIYDGISYLSRVQESLARQKTFTPHLQQPSPSASASVADSVFTTRIKSRIQHWRKGCAEPSKTADGSLVSSLRELIMGSESYGSRPSMTIDVCSDRQVQLVLETVNGTSGDLVPLVVPDKGGVPRAVRVIFTSSAEDKNLLLMDIQKLEDEQNLKFRGFREVIDLVASSEKPIISYNCLNDLTMMHTQFIAPLSPNLHEFMCSSRLVFSSVVDIGHLWREISPLRKAKNIQAALSYLQRQYFVPMEIEIPLQDGTKGVTKSGENVLRITKLFAKLSKLLKISPNCQPQSDTTRTVSTQSVVFLWGFRETSAEELRSRLARLHHVFSKDFDLRLLDKTCSALIFRSSDTASELLRDISLESPSLNNFFSEGLKAAGFDVYRKACSSGLWDSALAEALESASLEPATSTISEHGSSEIYWNSSLKLDLKEYLEC</sequence>
<comment type="similarity">
    <text evidence="2">Belongs to the CAF1 family.</text>
</comment>
<dbReference type="Gramene" id="TRITD5Bv1G026210.4">
    <property type="protein sequence ID" value="TRITD5Bv1G026210.4"/>
    <property type="gene ID" value="TRITD5Bv1G026210"/>
</dbReference>
<reference evidence="3 4" key="1">
    <citation type="submission" date="2017-09" db="EMBL/GenBank/DDBJ databases">
        <authorList>
            <consortium name="International Durum Wheat Genome Sequencing Consortium (IDWGSC)"/>
            <person name="Milanesi L."/>
        </authorList>
    </citation>
    <scope>NUCLEOTIDE SEQUENCE [LARGE SCALE GENOMIC DNA]</scope>
    <source>
        <strain evidence="4">cv. Svevo</strain>
    </source>
</reference>
<dbReference type="EMBL" id="LT934120">
    <property type="protein sequence ID" value="VAI27538.1"/>
    <property type="molecule type" value="Genomic_DNA"/>
</dbReference>
<evidence type="ECO:0000313" key="3">
    <source>
        <dbReference type="EMBL" id="VAI27538.1"/>
    </source>
</evidence>
<name>A0A9R0WZZ8_TRITD</name>
<dbReference type="AlphaFoldDB" id="A0A9R0WZZ8"/>
<dbReference type="PANTHER" id="PTHR15092">
    <property type="entry name" value="POLY A -SPECIFIC RIBONUCLEASE/TARGET OF EGR1, MEMBER 1"/>
    <property type="match status" value="1"/>
</dbReference>
<dbReference type="PANTHER" id="PTHR15092:SF42">
    <property type="entry name" value="POLY(A)-SPECIFIC RIBONUCLEASE PARN-LIKE"/>
    <property type="match status" value="1"/>
</dbReference>
<accession>A0A9R0WZZ8</accession>